<keyword evidence="7 9" id="KW-0460">Magnesium</keyword>
<feature type="compositionally biased region" description="Gly residues" evidence="10">
    <location>
        <begin position="66"/>
        <end position="76"/>
    </location>
</feature>
<dbReference type="GO" id="GO:0005524">
    <property type="term" value="F:ATP binding"/>
    <property type="evidence" value="ECO:0007669"/>
    <property type="project" value="UniProtKB-UniRule"/>
</dbReference>
<evidence type="ECO:0000256" key="5">
    <source>
        <dbReference type="ARBA" id="ARBA00022756"/>
    </source>
</evidence>
<protein>
    <recommendedName>
        <fullName evidence="9">ATP-dependent dethiobiotin synthetase BioD</fullName>
        <ecNumber evidence="9">6.3.3.3</ecNumber>
    </recommendedName>
    <alternativeName>
        <fullName evidence="9">DTB synthetase</fullName>
        <shortName evidence="9">DTBS</shortName>
    </alternativeName>
    <alternativeName>
        <fullName evidence="9">Dethiobiotin synthase</fullName>
    </alternativeName>
</protein>
<evidence type="ECO:0000256" key="1">
    <source>
        <dbReference type="ARBA" id="ARBA00022490"/>
    </source>
</evidence>
<evidence type="ECO:0000256" key="4">
    <source>
        <dbReference type="ARBA" id="ARBA00022741"/>
    </source>
</evidence>
<comment type="catalytic activity">
    <reaction evidence="8">
        <text>(7R,8S)-8-amino-7-(carboxyamino)nonanoate + ATP = (4R,5S)-dethiobiotin + ADP + phosphate + H(+)</text>
        <dbReference type="Rhea" id="RHEA:63684"/>
        <dbReference type="ChEBI" id="CHEBI:15378"/>
        <dbReference type="ChEBI" id="CHEBI:30616"/>
        <dbReference type="ChEBI" id="CHEBI:43474"/>
        <dbReference type="ChEBI" id="CHEBI:149470"/>
        <dbReference type="ChEBI" id="CHEBI:149473"/>
        <dbReference type="ChEBI" id="CHEBI:456216"/>
    </reaction>
</comment>
<evidence type="ECO:0000313" key="11">
    <source>
        <dbReference type="EMBL" id="QBX33479.1"/>
    </source>
</evidence>
<dbReference type="PANTHER" id="PTHR43210:SF2">
    <property type="entry name" value="ATP-DEPENDENT DETHIOBIOTIN SYNTHETASE BIOD 2"/>
    <property type="match status" value="1"/>
</dbReference>
<feature type="binding site" evidence="9">
    <location>
        <begin position="187"/>
        <end position="192"/>
    </location>
    <ligand>
        <name>ATP</name>
        <dbReference type="ChEBI" id="CHEBI:30616"/>
    </ligand>
</feature>
<comment type="subunit">
    <text evidence="9">Homodimer.</text>
</comment>
<feature type="binding site" evidence="9">
    <location>
        <position position="211"/>
    </location>
    <ligand>
        <name>substrate</name>
    </ligand>
</feature>
<name>A0A4V1BIN0_9RHOB</name>
<keyword evidence="1 9" id="KW-0963">Cytoplasm</keyword>
<dbReference type="UniPathway" id="UPA00078">
    <property type="reaction ID" value="UER00161"/>
</dbReference>
<feature type="binding site" evidence="9">
    <location>
        <begin position="305"/>
        <end position="308"/>
    </location>
    <ligand>
        <name>ATP</name>
        <dbReference type="ChEBI" id="CHEBI:30616"/>
    </ligand>
</feature>
<dbReference type="HAMAP" id="MF_00336">
    <property type="entry name" value="BioD"/>
    <property type="match status" value="1"/>
</dbReference>
<dbReference type="EMBL" id="CP038439">
    <property type="protein sequence ID" value="QBX33479.1"/>
    <property type="molecule type" value="Genomic_DNA"/>
</dbReference>
<comment type="function">
    <text evidence="9">Catalyzes a mechanistically unusual reaction, the ATP-dependent insertion of CO2 between the N7 and N8 nitrogen atoms of 7,8-diaminopelargonic acid (DAPA, also called 7,8-diammoniononanoate) to form a ureido ring.</text>
</comment>
<feature type="binding site" evidence="9">
    <location>
        <begin position="389"/>
        <end position="391"/>
    </location>
    <ligand>
        <name>ATP</name>
        <dbReference type="ChEBI" id="CHEBI:30616"/>
    </ligand>
</feature>
<keyword evidence="4 9" id="KW-0547">Nucleotide-binding</keyword>
<sequence length="413" mass="41198">MRRASSAPGPGLGASPGGARQCRDAAYPGQGSGRVGRADLRRTGADRFPGKPVSALHFRDRPLAPDGGGGAGGAGDPRGRAVAAGGAAGARGPVRGRDGAAPAAGALERQPDRAADRGTRRRDDGAGGAGAGAGPGCAGDPAADRARGDLALAGVVDAECLGGGGDPPGRGAGGAMARFVITGTGTDVGKTVFAAGLCGLTGAAYWKPVQSGLAGNVPNAALTGDAPGQHGTCTGRTPTTRGRLTDVAQPGSDRAEVERLSGAPTHPEAVMLREPLSPHRAAELEGVAIDADALTPPPGDRLVIEGAGGVLVPVTRKVLFADLFARWQIPVVLVCATGLGTISHSLSAIEALRARGVPIHGVAFAGDPNADNMATIGQIGRVRVLGRLPHLARLDRAALAQAMRDNFRAEDFA</sequence>
<comment type="catalytic activity">
    <reaction evidence="9">
        <text>(7R,8S)-7,8-diammoniononanoate + CO2 + ATP = (4R,5S)-dethiobiotin + ADP + phosphate + 3 H(+)</text>
        <dbReference type="Rhea" id="RHEA:15805"/>
        <dbReference type="ChEBI" id="CHEBI:15378"/>
        <dbReference type="ChEBI" id="CHEBI:16526"/>
        <dbReference type="ChEBI" id="CHEBI:30616"/>
        <dbReference type="ChEBI" id="CHEBI:43474"/>
        <dbReference type="ChEBI" id="CHEBI:149469"/>
        <dbReference type="ChEBI" id="CHEBI:149473"/>
        <dbReference type="ChEBI" id="CHEBI:456216"/>
        <dbReference type="EC" id="6.3.3.3"/>
    </reaction>
</comment>
<comment type="cofactor">
    <cofactor evidence="9">
        <name>Mg(2+)</name>
        <dbReference type="ChEBI" id="CHEBI:18420"/>
    </cofactor>
</comment>
<dbReference type="EC" id="6.3.3.3" evidence="9"/>
<dbReference type="Proteomes" id="UP000296374">
    <property type="component" value="Chromosome"/>
</dbReference>
<comment type="caution">
    <text evidence="9">Lacks conserved residue(s) required for the propagation of feature annotation.</text>
</comment>
<dbReference type="SUPFAM" id="SSF52540">
    <property type="entry name" value="P-loop containing nucleoside triphosphate hydrolases"/>
    <property type="match status" value="1"/>
</dbReference>
<comment type="subcellular location">
    <subcellularLocation>
        <location evidence="9">Cytoplasm</location>
    </subcellularLocation>
</comment>
<dbReference type="KEGG" id="plia:E4191_01170"/>
<accession>A0A4V1BIN0</accession>
<keyword evidence="6 9" id="KW-0067">ATP-binding</keyword>
<dbReference type="CDD" id="cd03109">
    <property type="entry name" value="DTBS"/>
    <property type="match status" value="1"/>
</dbReference>
<dbReference type="InterPro" id="IPR004472">
    <property type="entry name" value="DTB_synth_BioD"/>
</dbReference>
<feature type="compositionally biased region" description="Gly residues" evidence="10">
    <location>
        <begin position="126"/>
        <end position="137"/>
    </location>
</feature>
<feature type="binding site" evidence="9">
    <location>
        <position position="225"/>
    </location>
    <ligand>
        <name>Mg(2+)</name>
        <dbReference type="ChEBI" id="CHEBI:18420"/>
    </ligand>
</feature>
<evidence type="ECO:0000256" key="7">
    <source>
        <dbReference type="ARBA" id="ARBA00022842"/>
    </source>
</evidence>
<evidence type="ECO:0000256" key="8">
    <source>
        <dbReference type="ARBA" id="ARBA00047386"/>
    </source>
</evidence>
<dbReference type="Gene3D" id="3.40.50.300">
    <property type="entry name" value="P-loop containing nucleotide triphosphate hydrolases"/>
    <property type="match status" value="1"/>
</dbReference>
<keyword evidence="3 9" id="KW-0479">Metal-binding</keyword>
<feature type="compositionally biased region" description="Low complexity" evidence="10">
    <location>
        <begin position="80"/>
        <end position="107"/>
    </location>
</feature>
<feature type="compositionally biased region" description="Basic and acidic residues" evidence="10">
    <location>
        <begin position="36"/>
        <end position="49"/>
    </location>
</feature>
<feature type="active site" evidence="9">
    <location>
        <position position="207"/>
    </location>
</feature>
<evidence type="ECO:0000256" key="10">
    <source>
        <dbReference type="SAM" id="MobiDB-lite"/>
    </source>
</evidence>
<evidence type="ECO:0000313" key="12">
    <source>
        <dbReference type="Proteomes" id="UP000296374"/>
    </source>
</evidence>
<dbReference type="AlphaFoldDB" id="A0A4V1BIN0"/>
<organism evidence="11 12">
    <name type="scientific">Paracoccus liaowanqingii</name>
    <dbReference type="NCBI Taxonomy" id="2560053"/>
    <lineage>
        <taxon>Bacteria</taxon>
        <taxon>Pseudomonadati</taxon>
        <taxon>Pseudomonadota</taxon>
        <taxon>Alphaproteobacteria</taxon>
        <taxon>Rhodobacterales</taxon>
        <taxon>Paracoccaceae</taxon>
        <taxon>Paracoccus</taxon>
    </lineage>
</organism>
<dbReference type="GO" id="GO:0000287">
    <property type="term" value="F:magnesium ion binding"/>
    <property type="evidence" value="ECO:0007669"/>
    <property type="project" value="UniProtKB-UniRule"/>
</dbReference>
<gene>
    <name evidence="9" type="primary">bioD</name>
    <name evidence="11" type="ORF">E4191_01170</name>
</gene>
<evidence type="ECO:0000256" key="9">
    <source>
        <dbReference type="HAMAP-Rule" id="MF_00336"/>
    </source>
</evidence>
<evidence type="ECO:0000256" key="2">
    <source>
        <dbReference type="ARBA" id="ARBA00022598"/>
    </source>
</evidence>
<comment type="pathway">
    <text evidence="9">Cofactor biosynthesis; biotin biosynthesis; biotin from 7,8-diaminononanoate: step 1/2.</text>
</comment>
<dbReference type="InterPro" id="IPR027417">
    <property type="entry name" value="P-loop_NTPase"/>
</dbReference>
<comment type="similarity">
    <text evidence="9">Belongs to the dethiobiotin synthetase family.</text>
</comment>
<feature type="region of interest" description="Disordered" evidence="10">
    <location>
        <begin position="1"/>
        <end position="142"/>
    </location>
</feature>
<proteinExistence type="inferred from homology"/>
<dbReference type="GO" id="GO:0004141">
    <property type="term" value="F:dethiobiotin synthase activity"/>
    <property type="evidence" value="ECO:0007669"/>
    <property type="project" value="UniProtKB-UniRule"/>
</dbReference>
<evidence type="ECO:0000256" key="3">
    <source>
        <dbReference type="ARBA" id="ARBA00022723"/>
    </source>
</evidence>
<feature type="binding site" evidence="9">
    <location>
        <position position="305"/>
    </location>
    <ligand>
        <name>Mg(2+)</name>
        <dbReference type="ChEBI" id="CHEBI:18420"/>
    </ligand>
</feature>
<feature type="compositionally biased region" description="Basic and acidic residues" evidence="10">
    <location>
        <begin position="109"/>
        <end position="125"/>
    </location>
</feature>
<keyword evidence="5 9" id="KW-0093">Biotin biosynthesis</keyword>
<dbReference type="Pfam" id="PF13500">
    <property type="entry name" value="AAA_26"/>
    <property type="match status" value="1"/>
</dbReference>
<feature type="binding site" evidence="9">
    <location>
        <position position="225"/>
    </location>
    <ligand>
        <name>ATP</name>
        <dbReference type="ChEBI" id="CHEBI:30616"/>
    </ligand>
</feature>
<dbReference type="GO" id="GO:0009102">
    <property type="term" value="P:biotin biosynthetic process"/>
    <property type="evidence" value="ECO:0007669"/>
    <property type="project" value="UniProtKB-UniRule"/>
</dbReference>
<dbReference type="PANTHER" id="PTHR43210">
    <property type="entry name" value="DETHIOBIOTIN SYNTHETASE"/>
    <property type="match status" value="1"/>
</dbReference>
<reference evidence="12" key="1">
    <citation type="submission" date="2019-03" db="EMBL/GenBank/DDBJ databases">
        <authorList>
            <person name="Li J."/>
        </authorList>
    </citation>
    <scope>NUCLEOTIDE SEQUENCE [LARGE SCALE GENOMIC DNA]</scope>
    <source>
        <strain evidence="12">2251</strain>
    </source>
</reference>
<evidence type="ECO:0000256" key="6">
    <source>
        <dbReference type="ARBA" id="ARBA00022840"/>
    </source>
</evidence>
<keyword evidence="2 9" id="KW-0436">Ligase</keyword>
<feature type="binding site" evidence="9">
    <location>
        <position position="191"/>
    </location>
    <ligand>
        <name>Mg(2+)</name>
        <dbReference type="ChEBI" id="CHEBI:18420"/>
    </ligand>
</feature>
<dbReference type="GO" id="GO:0005829">
    <property type="term" value="C:cytosol"/>
    <property type="evidence" value="ECO:0007669"/>
    <property type="project" value="TreeGrafter"/>
</dbReference>